<evidence type="ECO:0000259" key="2">
    <source>
        <dbReference type="Pfam" id="PF07727"/>
    </source>
</evidence>
<evidence type="ECO:0000313" key="4">
    <source>
        <dbReference type="EMBL" id="KAG6535405.1"/>
    </source>
</evidence>
<dbReference type="Pfam" id="PF22936">
    <property type="entry name" value="Pol_BBD"/>
    <property type="match status" value="1"/>
</dbReference>
<feature type="compositionally biased region" description="Low complexity" evidence="1">
    <location>
        <begin position="114"/>
        <end position="137"/>
    </location>
</feature>
<evidence type="ECO:0000259" key="3">
    <source>
        <dbReference type="Pfam" id="PF22936"/>
    </source>
</evidence>
<reference evidence="4 5" key="1">
    <citation type="submission" date="2020-08" db="EMBL/GenBank/DDBJ databases">
        <title>Plant Genome Project.</title>
        <authorList>
            <person name="Zhang R.-G."/>
        </authorList>
    </citation>
    <scope>NUCLEOTIDE SEQUENCE [LARGE SCALE GENOMIC DNA]</scope>
    <source>
        <tissue evidence="4">Rhizome</tissue>
    </source>
</reference>
<proteinExistence type="predicted"/>
<comment type="caution">
    <text evidence="4">The sequence shown here is derived from an EMBL/GenBank/DDBJ whole genome shotgun (WGS) entry which is preliminary data.</text>
</comment>
<name>A0A8J5I860_ZINOF</name>
<evidence type="ECO:0000313" key="5">
    <source>
        <dbReference type="Proteomes" id="UP000734854"/>
    </source>
</evidence>
<organism evidence="4 5">
    <name type="scientific">Zingiber officinale</name>
    <name type="common">Ginger</name>
    <name type="synonym">Amomum zingiber</name>
    <dbReference type="NCBI Taxonomy" id="94328"/>
    <lineage>
        <taxon>Eukaryota</taxon>
        <taxon>Viridiplantae</taxon>
        <taxon>Streptophyta</taxon>
        <taxon>Embryophyta</taxon>
        <taxon>Tracheophyta</taxon>
        <taxon>Spermatophyta</taxon>
        <taxon>Magnoliopsida</taxon>
        <taxon>Liliopsida</taxon>
        <taxon>Zingiberales</taxon>
        <taxon>Zingiberaceae</taxon>
        <taxon>Zingiber</taxon>
    </lineage>
</organism>
<dbReference type="InterPro" id="IPR054722">
    <property type="entry name" value="PolX-like_BBD"/>
</dbReference>
<feature type="domain" description="Retrovirus-related Pol polyprotein from transposon TNT 1-94-like beta-barrel" evidence="3">
    <location>
        <begin position="3"/>
        <end position="55"/>
    </location>
</feature>
<keyword evidence="5" id="KW-1185">Reference proteome</keyword>
<gene>
    <name evidence="4" type="ORF">ZIOFF_000377</name>
</gene>
<protein>
    <recommendedName>
        <fullName evidence="6">Mitochondrial protein</fullName>
    </recommendedName>
</protein>
<dbReference type="EMBL" id="JACMSC010000001">
    <property type="protein sequence ID" value="KAG6535405.1"/>
    <property type="molecule type" value="Genomic_DNA"/>
</dbReference>
<dbReference type="InterPro" id="IPR013103">
    <property type="entry name" value="RVT_2"/>
</dbReference>
<evidence type="ECO:0008006" key="6">
    <source>
        <dbReference type="Google" id="ProtNLM"/>
    </source>
</evidence>
<feature type="region of interest" description="Disordered" evidence="1">
    <location>
        <begin position="97"/>
        <end position="138"/>
    </location>
</feature>
<dbReference type="AlphaFoldDB" id="A0A8J5I860"/>
<accession>A0A8J5I860</accession>
<sequence>MLVRLEANKQIQVEGKGTIAMETSDGKVKLLYNVYFVPSLAHSLLSVGQLMMGGYAIVFDNRACVISDKDSGKSIVSVQMTENKMFPLKIFNEEETQIHIPMEDRTPTTEGVKSSPLESPAPSPSNSRSSSLSSLQESSDEALPSKRFEMSDMGILHYFLGLEVKQGVDGIFISQRKYATDLLKRFNLFNCNPATTPMNINEKLQLEDGSEKANARNFRSLHHLGSAKRILRYVAGTMDYGIYYSKVSKFDLYEFTDSDWAN</sequence>
<dbReference type="Pfam" id="PF07727">
    <property type="entry name" value="RVT_2"/>
    <property type="match status" value="1"/>
</dbReference>
<dbReference type="Proteomes" id="UP000734854">
    <property type="component" value="Unassembled WGS sequence"/>
</dbReference>
<evidence type="ECO:0000256" key="1">
    <source>
        <dbReference type="SAM" id="MobiDB-lite"/>
    </source>
</evidence>
<feature type="domain" description="Reverse transcriptase Ty1/copia-type" evidence="2">
    <location>
        <begin position="145"/>
        <end position="198"/>
    </location>
</feature>